<protein>
    <submittedName>
        <fullName evidence="2">Uncharacterized protein</fullName>
    </submittedName>
</protein>
<proteinExistence type="predicted"/>
<dbReference type="WBParaSite" id="nRc.2.0.1.t38964-RA">
    <property type="protein sequence ID" value="nRc.2.0.1.t38964-RA"/>
    <property type="gene ID" value="nRc.2.0.1.g38964"/>
</dbReference>
<evidence type="ECO:0000313" key="2">
    <source>
        <dbReference type="WBParaSite" id="nRc.2.0.1.t38964-RA"/>
    </source>
</evidence>
<sequence>MTKRHCIDASCLNEQFVSLAHDVGICHASDQVPWYLASACAAGFGTELPDGIRTIRPQRFVPHNSPLIIFTKSFYGALEFLALVNITFHIWKMI</sequence>
<dbReference type="Proteomes" id="UP000887565">
    <property type="component" value="Unplaced"/>
</dbReference>
<evidence type="ECO:0000313" key="1">
    <source>
        <dbReference type="Proteomes" id="UP000887565"/>
    </source>
</evidence>
<keyword evidence="1" id="KW-1185">Reference proteome</keyword>
<reference evidence="2" key="1">
    <citation type="submission" date="2022-11" db="UniProtKB">
        <authorList>
            <consortium name="WormBaseParasite"/>
        </authorList>
    </citation>
    <scope>IDENTIFICATION</scope>
</reference>
<dbReference type="AlphaFoldDB" id="A0A915KJN0"/>
<organism evidence="1 2">
    <name type="scientific">Romanomermis culicivorax</name>
    <name type="common">Nematode worm</name>
    <dbReference type="NCBI Taxonomy" id="13658"/>
    <lineage>
        <taxon>Eukaryota</taxon>
        <taxon>Metazoa</taxon>
        <taxon>Ecdysozoa</taxon>
        <taxon>Nematoda</taxon>
        <taxon>Enoplea</taxon>
        <taxon>Dorylaimia</taxon>
        <taxon>Mermithida</taxon>
        <taxon>Mermithoidea</taxon>
        <taxon>Mermithidae</taxon>
        <taxon>Romanomermis</taxon>
    </lineage>
</organism>
<name>A0A915KJN0_ROMCU</name>
<accession>A0A915KJN0</accession>